<feature type="compositionally biased region" description="Basic and acidic residues" evidence="1">
    <location>
        <begin position="397"/>
        <end position="416"/>
    </location>
</feature>
<feature type="region of interest" description="Disordered" evidence="1">
    <location>
        <begin position="381"/>
        <end position="529"/>
    </location>
</feature>
<feature type="compositionally biased region" description="Basic and acidic residues" evidence="1">
    <location>
        <begin position="103"/>
        <end position="113"/>
    </location>
</feature>
<feature type="compositionally biased region" description="Gly residues" evidence="1">
    <location>
        <begin position="329"/>
        <end position="338"/>
    </location>
</feature>
<dbReference type="Proteomes" id="UP000192247">
    <property type="component" value="Unassembled WGS sequence"/>
</dbReference>
<name>A0A1V9XUF8_9ACAR</name>
<feature type="compositionally biased region" description="Acidic residues" evidence="1">
    <location>
        <begin position="166"/>
        <end position="177"/>
    </location>
</feature>
<feature type="compositionally biased region" description="Basic residues" evidence="1">
    <location>
        <begin position="218"/>
        <end position="239"/>
    </location>
</feature>
<keyword evidence="3" id="KW-1185">Reference proteome</keyword>
<dbReference type="OrthoDB" id="9994380at2759"/>
<dbReference type="PANTHER" id="PTHR41148:SF1">
    <property type="entry name" value="LP09875P"/>
    <property type="match status" value="1"/>
</dbReference>
<dbReference type="PANTHER" id="PTHR41148">
    <property type="entry name" value="LP09875P"/>
    <property type="match status" value="1"/>
</dbReference>
<feature type="region of interest" description="Disordered" evidence="1">
    <location>
        <begin position="323"/>
        <end position="350"/>
    </location>
</feature>
<evidence type="ECO:0000313" key="2">
    <source>
        <dbReference type="EMBL" id="OQR76998.1"/>
    </source>
</evidence>
<feature type="compositionally biased region" description="Basic and acidic residues" evidence="1">
    <location>
        <begin position="488"/>
        <end position="511"/>
    </location>
</feature>
<sequence>QISNKGLKIVQNIARPGVRNNGKTDQVKHLIPGHAVTCVTQARPPHADVVCCILLVYNPVTRCPHHVHAYRCDSVETATSLRMQLEQLVDRPENRSRFEQVEARLGDRGDRSLHAGTGHLGAPISSREGTPRGHASLTAGLPLTGRTGSGSSHRLIGSDGRSTRTDDDDDPDLDNMDDIENKMAADHLDDLERSVCEEEALPNAVMARHSRPPDRNSNHRSHHGGQSHPNAVHRGRSHQHVPQIYQGFQAQHQPYPSLQGHDAHQSPQSRQSQHSQQGHPTDRRTGSVQPPEDEPESLLPRDPHVARLYDSLAQELKEKLAGTKANGAVNGGGGGAGAKGRKANQGPLLLPPKDYDTVCRRHGNLQGIDLRRSTNYAIVGQTLADGSPGQEDEELDYKESSDDANERCQRSAERQHASQSPQNGSGAQDGAGGGVIIASPRTPKTPNKATRLASNSSGKSSGIGSDEMLAGTDLTLAGIPSSGVPGSETRELHRRGTADPALAERDGREVSETPASDAVTSSDDEWNYRPAHRLHKEAADVRRGHAKQRPLITAQQHRSMDFLHHRLEHFHMGEISGHYSRAKASPEARRALHRSAHDLSPAGAMSLTFFGRQPPSNRRALSNHCLSPQKMSPNIDAPPSDLVGKQGTKGSNVLATKRPAPHEKPISFPMGVSPQRRDIPLVQPAPRYGPSPNEAILGRMRDGAVAKQRDNLFRDFATATAFHQGRLRDTIRRLLVPSLPMVLLEYVNSPGHRQQN</sequence>
<dbReference type="InParanoid" id="A0A1V9XUF8"/>
<feature type="region of interest" description="Disordered" evidence="1">
    <location>
        <begin position="103"/>
        <end position="177"/>
    </location>
</feature>
<comment type="caution">
    <text evidence="2">The sequence shown here is derived from an EMBL/GenBank/DDBJ whole genome shotgun (WGS) entry which is preliminary data.</text>
</comment>
<organism evidence="2 3">
    <name type="scientific">Tropilaelaps mercedesae</name>
    <dbReference type="NCBI Taxonomy" id="418985"/>
    <lineage>
        <taxon>Eukaryota</taxon>
        <taxon>Metazoa</taxon>
        <taxon>Ecdysozoa</taxon>
        <taxon>Arthropoda</taxon>
        <taxon>Chelicerata</taxon>
        <taxon>Arachnida</taxon>
        <taxon>Acari</taxon>
        <taxon>Parasitiformes</taxon>
        <taxon>Mesostigmata</taxon>
        <taxon>Gamasina</taxon>
        <taxon>Dermanyssoidea</taxon>
        <taxon>Laelapidae</taxon>
        <taxon>Tropilaelaps</taxon>
    </lineage>
</organism>
<dbReference type="STRING" id="418985.A0A1V9XUF8"/>
<dbReference type="EMBL" id="MNPL01004070">
    <property type="protein sequence ID" value="OQR76998.1"/>
    <property type="molecule type" value="Genomic_DNA"/>
</dbReference>
<protein>
    <submittedName>
        <fullName evidence="2">Uncharacterized protein</fullName>
    </submittedName>
</protein>
<gene>
    <name evidence="2" type="ORF">BIW11_07407</name>
</gene>
<feature type="non-terminal residue" evidence="2">
    <location>
        <position position="1"/>
    </location>
</feature>
<feature type="region of interest" description="Disordered" evidence="1">
    <location>
        <begin position="655"/>
        <end position="674"/>
    </location>
</feature>
<feature type="region of interest" description="Disordered" evidence="1">
    <location>
        <begin position="205"/>
        <end position="239"/>
    </location>
</feature>
<feature type="region of interest" description="Disordered" evidence="1">
    <location>
        <begin position="254"/>
        <end position="302"/>
    </location>
</feature>
<evidence type="ECO:0000256" key="1">
    <source>
        <dbReference type="SAM" id="MobiDB-lite"/>
    </source>
</evidence>
<dbReference type="AlphaFoldDB" id="A0A1V9XUF8"/>
<proteinExistence type="predicted"/>
<accession>A0A1V9XUF8</accession>
<feature type="compositionally biased region" description="Low complexity" evidence="1">
    <location>
        <begin position="265"/>
        <end position="277"/>
    </location>
</feature>
<reference evidence="2 3" key="1">
    <citation type="journal article" date="2017" name="Gigascience">
        <title>Draft genome of the honey bee ectoparasitic mite, Tropilaelaps mercedesae, is shaped by the parasitic life history.</title>
        <authorList>
            <person name="Dong X."/>
            <person name="Armstrong S.D."/>
            <person name="Xia D."/>
            <person name="Makepeace B.L."/>
            <person name="Darby A.C."/>
            <person name="Kadowaki T."/>
        </authorList>
    </citation>
    <scope>NUCLEOTIDE SEQUENCE [LARGE SCALE GENOMIC DNA]</scope>
    <source>
        <strain evidence="2">Wuxi-XJTLU</strain>
    </source>
</reference>
<evidence type="ECO:0000313" key="3">
    <source>
        <dbReference type="Proteomes" id="UP000192247"/>
    </source>
</evidence>
<feature type="compositionally biased region" description="Low complexity" evidence="1">
    <location>
        <begin position="454"/>
        <end position="465"/>
    </location>
</feature>